<name>A0ABU4NRH4_9ACTN</name>
<sequence>MTTLARYAALIAAMVISYETQRQLALSHGVTGWPSYAVPLAIDAYLIWCVRSGRDVPLAVALSVAANVAGVLTADPLADVDTWVSAALHAAFPVTIWRMERPSSQVSQPAKPKGDWPSDDLWADFVDSASDSEAAPVASPPSVPDIRAAMAVLTSRHGHVNGQLLADHFGVSGRTGRRYLSLANA</sequence>
<dbReference type="EMBL" id="JARAYU010000018">
    <property type="protein sequence ID" value="MDX3705339.1"/>
    <property type="molecule type" value="Genomic_DNA"/>
</dbReference>
<organism evidence="1 2">
    <name type="scientific">Streptomyces europaeiscabiei</name>
    <dbReference type="NCBI Taxonomy" id="146819"/>
    <lineage>
        <taxon>Bacteria</taxon>
        <taxon>Bacillati</taxon>
        <taxon>Actinomycetota</taxon>
        <taxon>Actinomycetes</taxon>
        <taxon>Kitasatosporales</taxon>
        <taxon>Streptomycetaceae</taxon>
        <taxon>Streptomyces</taxon>
    </lineage>
</organism>
<accession>A0ABU4NRH4</accession>
<evidence type="ECO:0000313" key="1">
    <source>
        <dbReference type="EMBL" id="MDX3705339.1"/>
    </source>
</evidence>
<proteinExistence type="predicted"/>
<dbReference type="RefSeq" id="WP_319063411.1">
    <property type="nucleotide sequence ID" value="NZ_JARAYT010000010.1"/>
</dbReference>
<comment type="caution">
    <text evidence="1">The sequence shown here is derived from an EMBL/GenBank/DDBJ whole genome shotgun (WGS) entry which is preliminary data.</text>
</comment>
<gene>
    <name evidence="1" type="ORF">PV662_37465</name>
</gene>
<keyword evidence="2" id="KW-1185">Reference proteome</keyword>
<evidence type="ECO:0000313" key="2">
    <source>
        <dbReference type="Proteomes" id="UP001271274"/>
    </source>
</evidence>
<dbReference type="Proteomes" id="UP001271274">
    <property type="component" value="Unassembled WGS sequence"/>
</dbReference>
<protein>
    <submittedName>
        <fullName evidence="1">Transfer protein spdA</fullName>
    </submittedName>
</protein>
<reference evidence="1 2" key="1">
    <citation type="journal article" date="2023" name="Microb. Genom.">
        <title>Mesoterricola silvestris gen. nov., sp. nov., Mesoterricola sediminis sp. nov., Geothrix oryzae sp. nov., Geothrix edaphica sp. nov., Geothrix rubra sp. nov., and Geothrix limicola sp. nov., six novel members of Acidobacteriota isolated from soils.</title>
        <authorList>
            <person name="Weisberg A.J."/>
            <person name="Pearce E."/>
            <person name="Kramer C.G."/>
            <person name="Chang J.H."/>
            <person name="Clarke C.R."/>
        </authorList>
    </citation>
    <scope>NUCLEOTIDE SEQUENCE [LARGE SCALE GENOMIC DNA]</scope>
    <source>
        <strain evidence="1 2">ID09-01A</strain>
    </source>
</reference>